<organism evidence="2 3">
    <name type="scientific">Linum trigynum</name>
    <dbReference type="NCBI Taxonomy" id="586398"/>
    <lineage>
        <taxon>Eukaryota</taxon>
        <taxon>Viridiplantae</taxon>
        <taxon>Streptophyta</taxon>
        <taxon>Embryophyta</taxon>
        <taxon>Tracheophyta</taxon>
        <taxon>Spermatophyta</taxon>
        <taxon>Magnoliopsida</taxon>
        <taxon>eudicotyledons</taxon>
        <taxon>Gunneridae</taxon>
        <taxon>Pentapetalae</taxon>
        <taxon>rosids</taxon>
        <taxon>fabids</taxon>
        <taxon>Malpighiales</taxon>
        <taxon>Linaceae</taxon>
        <taxon>Linum</taxon>
    </lineage>
</organism>
<feature type="compositionally biased region" description="Basic and acidic residues" evidence="1">
    <location>
        <begin position="150"/>
        <end position="160"/>
    </location>
</feature>
<reference evidence="2 3" key="1">
    <citation type="submission" date="2024-04" db="EMBL/GenBank/DDBJ databases">
        <authorList>
            <person name="Fracassetti M."/>
        </authorList>
    </citation>
    <scope>NUCLEOTIDE SEQUENCE [LARGE SCALE GENOMIC DNA]</scope>
</reference>
<feature type="region of interest" description="Disordered" evidence="1">
    <location>
        <begin position="111"/>
        <end position="160"/>
    </location>
</feature>
<name>A0AAV2DWI2_9ROSI</name>
<dbReference type="Proteomes" id="UP001497516">
    <property type="component" value="Chromosome 3"/>
</dbReference>
<evidence type="ECO:0000256" key="1">
    <source>
        <dbReference type="SAM" id="MobiDB-lite"/>
    </source>
</evidence>
<evidence type="ECO:0000313" key="3">
    <source>
        <dbReference type="Proteomes" id="UP001497516"/>
    </source>
</evidence>
<proteinExistence type="predicted"/>
<protein>
    <submittedName>
        <fullName evidence="2">Uncharacterized protein</fullName>
    </submittedName>
</protein>
<dbReference type="EMBL" id="OZ034816">
    <property type="protein sequence ID" value="CAL1377768.1"/>
    <property type="molecule type" value="Genomic_DNA"/>
</dbReference>
<keyword evidence="3" id="KW-1185">Reference proteome</keyword>
<gene>
    <name evidence="2" type="ORF">LTRI10_LOCUS19395</name>
</gene>
<evidence type="ECO:0000313" key="2">
    <source>
        <dbReference type="EMBL" id="CAL1377768.1"/>
    </source>
</evidence>
<dbReference type="CDD" id="cd09272">
    <property type="entry name" value="RNase_HI_RT_Ty1"/>
    <property type="match status" value="1"/>
</dbReference>
<dbReference type="AlphaFoldDB" id="A0AAV2DWI2"/>
<accession>A0AAV2DWI2</accession>
<sequence>MACEIQWITQVLKDLRVEYKGSAMAYCDNKSAIHLAENPVFHERTKHIVIDCHIIRERVRSGLVTLKYVCTDRNLADLFTKGLSAHWFKWIVFKLGVYDIYSSACGGLSSSMSRPEGNEDEDELEAPVQQWSKEEEGGKMRRSILTQGRKKQEGNDNVHN</sequence>
<dbReference type="PANTHER" id="PTHR11439:SF470">
    <property type="entry name" value="CYSTEINE-RICH RLK (RECEPTOR-LIKE PROTEIN KINASE) 8"/>
    <property type="match status" value="1"/>
</dbReference>
<dbReference type="PANTHER" id="PTHR11439">
    <property type="entry name" value="GAG-POL-RELATED RETROTRANSPOSON"/>
    <property type="match status" value="1"/>
</dbReference>